<keyword evidence="2" id="KW-1185">Reference proteome</keyword>
<comment type="caution">
    <text evidence="1">The sequence shown here is derived from an EMBL/GenBank/DDBJ whole genome shotgun (WGS) entry which is preliminary data.</text>
</comment>
<dbReference type="EMBL" id="JACHIT010000002">
    <property type="protein sequence ID" value="MBB5916842.1"/>
    <property type="molecule type" value="Genomic_DNA"/>
</dbReference>
<proteinExistence type="predicted"/>
<evidence type="ECO:0000313" key="2">
    <source>
        <dbReference type="Proteomes" id="UP000540412"/>
    </source>
</evidence>
<sequence length="150" mass="15787">MAGDRVADRLFPPKDLLLAAWRGLPGTRTHPVLEAAAELALLYQAHGDEPAAWGGMGGRRVRLVGEIDRWVTIAAPPPRESARVHPESVGQALDQLAQLTVRAYVALADAPDAAYQDACAVAAGVAEGYQDLIAEVADGRVQLPAPPPPS</sequence>
<evidence type="ECO:0000313" key="1">
    <source>
        <dbReference type="EMBL" id="MBB5916842.1"/>
    </source>
</evidence>
<dbReference type="Proteomes" id="UP000540412">
    <property type="component" value="Unassembled WGS sequence"/>
</dbReference>
<organism evidence="1 2">
    <name type="scientific">Nocardia transvalensis</name>
    <dbReference type="NCBI Taxonomy" id="37333"/>
    <lineage>
        <taxon>Bacteria</taxon>
        <taxon>Bacillati</taxon>
        <taxon>Actinomycetota</taxon>
        <taxon>Actinomycetes</taxon>
        <taxon>Mycobacteriales</taxon>
        <taxon>Nocardiaceae</taxon>
        <taxon>Nocardia</taxon>
    </lineage>
</organism>
<name>A0A7W9PIS6_9NOCA</name>
<protein>
    <recommendedName>
        <fullName evidence="3">DUF4254 domain-containing protein</fullName>
    </recommendedName>
</protein>
<accession>A0A7W9PIS6</accession>
<gene>
    <name evidence="1" type="ORF">BJY24_005754</name>
</gene>
<dbReference type="AlphaFoldDB" id="A0A7W9PIS6"/>
<dbReference type="RefSeq" id="WP_246461647.1">
    <property type="nucleotide sequence ID" value="NZ_JACHIT010000002.1"/>
</dbReference>
<reference evidence="1 2" key="1">
    <citation type="submission" date="2020-08" db="EMBL/GenBank/DDBJ databases">
        <title>Sequencing the genomes of 1000 actinobacteria strains.</title>
        <authorList>
            <person name="Klenk H.-P."/>
        </authorList>
    </citation>
    <scope>NUCLEOTIDE SEQUENCE [LARGE SCALE GENOMIC DNA]</scope>
    <source>
        <strain evidence="1 2">DSM 43582</strain>
    </source>
</reference>
<evidence type="ECO:0008006" key="3">
    <source>
        <dbReference type="Google" id="ProtNLM"/>
    </source>
</evidence>